<evidence type="ECO:0000259" key="2">
    <source>
        <dbReference type="Pfam" id="PF20248"/>
    </source>
</evidence>
<dbReference type="EMBL" id="MU853404">
    <property type="protein sequence ID" value="KAK4136039.1"/>
    <property type="molecule type" value="Genomic_DNA"/>
</dbReference>
<evidence type="ECO:0000313" key="4">
    <source>
        <dbReference type="Proteomes" id="UP001304895"/>
    </source>
</evidence>
<dbReference type="Pfam" id="PF20248">
    <property type="entry name" value="DUF6603"/>
    <property type="match status" value="1"/>
</dbReference>
<gene>
    <name evidence="3" type="ORF">BT67DRAFT_440170</name>
</gene>
<protein>
    <recommendedName>
        <fullName evidence="2">DUF6603 domain-containing protein</fullName>
    </recommendedName>
</protein>
<proteinExistence type="predicted"/>
<feature type="region of interest" description="Disordered" evidence="1">
    <location>
        <begin position="1378"/>
        <end position="1422"/>
    </location>
</feature>
<name>A0AAN6UNH4_9PEZI</name>
<organism evidence="3 4">
    <name type="scientific">Trichocladium antarcticum</name>
    <dbReference type="NCBI Taxonomy" id="1450529"/>
    <lineage>
        <taxon>Eukaryota</taxon>
        <taxon>Fungi</taxon>
        <taxon>Dikarya</taxon>
        <taxon>Ascomycota</taxon>
        <taxon>Pezizomycotina</taxon>
        <taxon>Sordariomycetes</taxon>
        <taxon>Sordariomycetidae</taxon>
        <taxon>Sordariales</taxon>
        <taxon>Chaetomiaceae</taxon>
        <taxon>Trichocladium</taxon>
    </lineage>
</organism>
<sequence>MVEITPYQRRLVAEVPGAGGRMAGTAIVTAAASGSANDGKYYIYSSKSGQQPSGTAHILSPTAENIDDYLSLLPDGGITLAAKPSGTSAVLDAGDKWATWFTNWDESGEISVTYDNATDLNIASFEFRLKAPWDITFSSSDDALKFAFGPGPTGASRVPRPGMPDDGTPLYLGLDPTATASDPKSTVADLFAFAGLGSLGNSLPIPGLGLLKTTLRRNSAAERRNALWLSPEQQLKTTMRLEFDLDEATVLEDALTSVLPGLAFQGFAIAARKAMVLGNTSNGKEAIPVGDVEFEVRCSVNSVDMLLGLGITEYSLDLTFKTLADNAFAGIIGWVISLLPGDGGADSIEGILNNLFRNHIFLRRLTVSVDMSQPKPSLGGLRVDLEVAGSFGQGSNQDRRPTFLVFYNWTAEMGGMGSINGDFWTCFDVDGRRVLDPDYRAAKDMQPFTKTPATEIDLVTLIPGQTVDNVPANVPTKITAAGLYLSQTQFSFKTTLQSRDSVAAEQASTVPQIDLGRIALAAEFDWGKENDFKLHLAIMSILTPRTTSKHQASAILTGSLDYRSADKTWELHASLQNLYASTIWEFFDKGSVDHVIPLIDSLEIDHLTLEYKYTGNQTSPELKGKSVGTYFRFDGLILVADLALQLDFHFQNEHGWEFTASLKAEDKEATIGSILEDMLGDDSLDLPSFLADTTINGSNNEGGIHLAVEKTKGKEPGFQSMSSIQIGDLALTLAQMHLDRWDPESPPKRLVKFSLVGLPKVDLPLIGEFAQPFDEMYLMWVQDRTGLNKANPGLTREEVTELNKTLSLTGHPLVPRDKSRKPELTDVLIAAGSHFAIVRKDQQGERTCVLDYDFKQSNPPQPPPKKTDKALTLTFGEDAEPRPAQDSDGNSSSAPFKKKAGPLQLSNVGLKYADNILHVQFTATFELGPLAFRLIGFRLNVKITSLRVDGLEMLLPTLEGLAASFEKPPLTMAGLIRRGQSDDGLDYYAGGIILGWVPYQLQAAGFYGEALPEGGQKPKDIFRSIFVFARLDGPLVTLEFAEISGVTGGFGYKSEVRVPTADRVVDFPFVKSTSLAGATESAIATLERITSPAADGWFEPHDDTYWAAAGMKIDAFQMISLDAVAVVQFGQSIKMGLFAVALADIPTSASKIKFAHVELGIAVVVDLDYGTFKAEAQLSPNGYILDPNCHLTGGFALWYWFDAPHADRSLIGDFVFTLGGYHQAFDVPDGYPNPPRLGIGWSLGSSLSITGHAYFAITPKACMGGGRLHAAFHAGPIEAWFDAFADFLINYKPFQFLAEAAISVGVRFNLDIWFTHIHIAVEVGADLTLWGPPMAGRVHVDIKVAKFNINFGGGSGDRPPANLLQFYHLVLQASSKTRSEKTPSRALAAPGFSPRVVESGTDEAGAGDDDGDDDPPQKNEGHTFLAQSGLMNDTDKPERSQNQTWTVRGGTFSFVVGCKIAIAKAEQVDDQGNPIDNLNAVVEYTDRTIHARPMCLTTEQILDSAVKISIAEVDSHDPPKAWPMQKFVKAVPTGLWAEYDKSLDPKQSGNNIGQLLDTSGGGVPLMMGVLLMAPPPFMSADKLQAFQILDADRQDLDGKKQFPVVVPASGDWLGVTPSPDQEPAAQWEAVRTAWETPDWDPASTSGPVAAEGGGVQTSFVASWAKAFGWDGALAAMAKMPSLLDKRFDNLYVAAPLLTN</sequence>
<accession>A0AAN6UNH4</accession>
<feature type="compositionally biased region" description="Acidic residues" evidence="1">
    <location>
        <begin position="1405"/>
        <end position="1414"/>
    </location>
</feature>
<dbReference type="InterPro" id="IPR046538">
    <property type="entry name" value="DUF6603"/>
</dbReference>
<evidence type="ECO:0000313" key="3">
    <source>
        <dbReference type="EMBL" id="KAK4136039.1"/>
    </source>
</evidence>
<comment type="caution">
    <text evidence="3">The sequence shown here is derived from an EMBL/GenBank/DDBJ whole genome shotgun (WGS) entry which is preliminary data.</text>
</comment>
<reference evidence="3" key="2">
    <citation type="submission" date="2023-05" db="EMBL/GenBank/DDBJ databases">
        <authorList>
            <consortium name="Lawrence Berkeley National Laboratory"/>
            <person name="Steindorff A."/>
            <person name="Hensen N."/>
            <person name="Bonometti L."/>
            <person name="Westerberg I."/>
            <person name="Brannstrom I.O."/>
            <person name="Guillou S."/>
            <person name="Cros-Aarteil S."/>
            <person name="Calhoun S."/>
            <person name="Haridas S."/>
            <person name="Kuo A."/>
            <person name="Mondo S."/>
            <person name="Pangilinan J."/>
            <person name="Riley R."/>
            <person name="Labutti K."/>
            <person name="Andreopoulos B."/>
            <person name="Lipzen A."/>
            <person name="Chen C."/>
            <person name="Yanf M."/>
            <person name="Daum C."/>
            <person name="Ng V."/>
            <person name="Clum A."/>
            <person name="Ohm R."/>
            <person name="Martin F."/>
            <person name="Silar P."/>
            <person name="Natvig D."/>
            <person name="Lalanne C."/>
            <person name="Gautier V."/>
            <person name="Ament-Velasquez S.L."/>
            <person name="Kruys A."/>
            <person name="Hutchinson M.I."/>
            <person name="Powell A.J."/>
            <person name="Barry K."/>
            <person name="Miller A.N."/>
            <person name="Grigoriev I.V."/>
            <person name="Debuchy R."/>
            <person name="Gladieux P."/>
            <person name="Thoren M.H."/>
            <person name="Johannesson H."/>
        </authorList>
    </citation>
    <scope>NUCLEOTIDE SEQUENCE</scope>
    <source>
        <strain evidence="3">CBS 123565</strain>
    </source>
</reference>
<evidence type="ECO:0000256" key="1">
    <source>
        <dbReference type="SAM" id="MobiDB-lite"/>
    </source>
</evidence>
<dbReference type="Proteomes" id="UP001304895">
    <property type="component" value="Unassembled WGS sequence"/>
</dbReference>
<keyword evidence="4" id="KW-1185">Reference proteome</keyword>
<reference evidence="3" key="1">
    <citation type="journal article" date="2023" name="Mol. Phylogenet. Evol.">
        <title>Genome-scale phylogeny and comparative genomics of the fungal order Sordariales.</title>
        <authorList>
            <person name="Hensen N."/>
            <person name="Bonometti L."/>
            <person name="Westerberg I."/>
            <person name="Brannstrom I.O."/>
            <person name="Guillou S."/>
            <person name="Cros-Aarteil S."/>
            <person name="Calhoun S."/>
            <person name="Haridas S."/>
            <person name="Kuo A."/>
            <person name="Mondo S."/>
            <person name="Pangilinan J."/>
            <person name="Riley R."/>
            <person name="LaButti K."/>
            <person name="Andreopoulos B."/>
            <person name="Lipzen A."/>
            <person name="Chen C."/>
            <person name="Yan M."/>
            <person name="Daum C."/>
            <person name="Ng V."/>
            <person name="Clum A."/>
            <person name="Steindorff A."/>
            <person name="Ohm R.A."/>
            <person name="Martin F."/>
            <person name="Silar P."/>
            <person name="Natvig D.O."/>
            <person name="Lalanne C."/>
            <person name="Gautier V."/>
            <person name="Ament-Velasquez S.L."/>
            <person name="Kruys A."/>
            <person name="Hutchinson M.I."/>
            <person name="Powell A.J."/>
            <person name="Barry K."/>
            <person name="Miller A.N."/>
            <person name="Grigoriev I.V."/>
            <person name="Debuchy R."/>
            <person name="Gladieux P."/>
            <person name="Hiltunen Thoren M."/>
            <person name="Johannesson H."/>
        </authorList>
    </citation>
    <scope>NUCLEOTIDE SEQUENCE</scope>
    <source>
        <strain evidence="3">CBS 123565</strain>
    </source>
</reference>
<feature type="region of interest" description="Disordered" evidence="1">
    <location>
        <begin position="879"/>
        <end position="898"/>
    </location>
</feature>
<feature type="domain" description="DUF6603" evidence="2">
    <location>
        <begin position="897"/>
        <end position="1453"/>
    </location>
</feature>